<evidence type="ECO:0000256" key="5">
    <source>
        <dbReference type="ARBA" id="ARBA00023133"/>
    </source>
</evidence>
<evidence type="ECO:0000256" key="6">
    <source>
        <dbReference type="ARBA" id="ARBA00023239"/>
    </source>
</evidence>
<feature type="binding site" evidence="10">
    <location>
        <position position="217"/>
    </location>
    <ligand>
        <name>5-aminolevulinate</name>
        <dbReference type="ChEBI" id="CHEBI:356416"/>
        <label>1</label>
    </ligand>
</feature>
<evidence type="ECO:0000256" key="14">
    <source>
        <dbReference type="RuleBase" id="RU004161"/>
    </source>
</evidence>
<feature type="binding site" evidence="10">
    <location>
        <position position="205"/>
    </location>
    <ligand>
        <name>5-aminolevulinate</name>
        <dbReference type="ChEBI" id="CHEBI:356416"/>
        <label>1</label>
    </ligand>
</feature>
<evidence type="ECO:0000256" key="12">
    <source>
        <dbReference type="PIRSR" id="PIRSR001415-5"/>
    </source>
</evidence>
<feature type="binding site" evidence="11">
    <location>
        <position position="130"/>
    </location>
    <ligand>
        <name>Zn(2+)</name>
        <dbReference type="ChEBI" id="CHEBI:29105"/>
        <note>catalytic</note>
    </ligand>
</feature>
<dbReference type="Gene3D" id="3.20.20.70">
    <property type="entry name" value="Aldolase class I"/>
    <property type="match status" value="1"/>
</dbReference>
<dbReference type="PROSITE" id="PS00169">
    <property type="entry name" value="D_ALA_DEHYDRATASE"/>
    <property type="match status" value="1"/>
</dbReference>
<protein>
    <recommendedName>
        <fullName evidence="4 13">Delta-aminolevulinic acid dehydratase</fullName>
        <ecNumber evidence="3 13">4.2.1.24</ecNumber>
    </recommendedName>
</protein>
<accession>A0A1F5YB59</accession>
<dbReference type="SUPFAM" id="SSF51569">
    <property type="entry name" value="Aldolase"/>
    <property type="match status" value="1"/>
</dbReference>
<feature type="active site" description="Schiff-base intermediate with substrate" evidence="9">
    <location>
        <position position="195"/>
    </location>
</feature>
<dbReference type="PANTHER" id="PTHR11458:SF0">
    <property type="entry name" value="DELTA-AMINOLEVULINIC ACID DEHYDRATASE"/>
    <property type="match status" value="1"/>
</dbReference>
<dbReference type="GO" id="GO:0004655">
    <property type="term" value="F:porphobilinogen synthase activity"/>
    <property type="evidence" value="ECO:0007669"/>
    <property type="project" value="UniProtKB-EC"/>
</dbReference>
<comment type="similarity">
    <text evidence="2 14">Belongs to the ALAD family.</text>
</comment>
<comment type="caution">
    <text evidence="15">The sequence shown here is derived from an EMBL/GenBank/DDBJ whole genome shotgun (WGS) entry which is preliminary data.</text>
</comment>
<dbReference type="PIRSF" id="PIRSF001415">
    <property type="entry name" value="Porphbilin_synth"/>
    <property type="match status" value="1"/>
</dbReference>
<dbReference type="GO" id="GO:0008270">
    <property type="term" value="F:zinc ion binding"/>
    <property type="evidence" value="ECO:0007669"/>
    <property type="project" value="TreeGrafter"/>
</dbReference>
<sequence>MAFPVHRGRRLRRNPAIRAMVRETVLRREDFILPLFAVHGKNVRREISSMPGNYQLSVDELVREAEGAYALGVPALLLFGIPDRKDPLGEVSLREDGIVQQALRALKKALPGLYLITDVCLCEYTDHGHCGKIVDGDVDNDATLEILAAQALSYARAGADMVAPSDMMDGRVGAIRSVLDANGFSALPVMSYAAKYSSCFYGPFREAAESAPAFGDRRTYQMDPPNIREALREVALDIEEGADVVMVKPALSYLDVICRVRQSFRVPVAAYNVSGEFSMLKAAEKLGWIDGERAMLEVLTSIKRAGADLIITYFAREAAKLLGEERA</sequence>
<evidence type="ECO:0000256" key="1">
    <source>
        <dbReference type="ARBA" id="ARBA00004694"/>
    </source>
</evidence>
<dbReference type="AlphaFoldDB" id="A0A1F5YB59"/>
<keyword evidence="7 13" id="KW-0627">Porphyrin biosynthesis</keyword>
<dbReference type="InterPro" id="IPR001731">
    <property type="entry name" value="ALAD"/>
</dbReference>
<dbReference type="PRINTS" id="PR00144">
    <property type="entry name" value="DALDHYDRTASE"/>
</dbReference>
<dbReference type="NCBIfam" id="NF006762">
    <property type="entry name" value="PRK09283.1"/>
    <property type="match status" value="1"/>
</dbReference>
<evidence type="ECO:0000256" key="10">
    <source>
        <dbReference type="PIRSR" id="PIRSR001415-2"/>
    </source>
</evidence>
<dbReference type="FunFam" id="3.20.20.70:FF:000019">
    <property type="entry name" value="Delta-aminolevulinic acid dehydratase"/>
    <property type="match status" value="1"/>
</dbReference>
<feature type="binding site" evidence="11">
    <location>
        <position position="120"/>
    </location>
    <ligand>
        <name>Zn(2+)</name>
        <dbReference type="ChEBI" id="CHEBI:29105"/>
        <note>catalytic</note>
    </ligand>
</feature>
<evidence type="ECO:0000256" key="13">
    <source>
        <dbReference type="RuleBase" id="RU000515"/>
    </source>
</evidence>
<evidence type="ECO:0000256" key="3">
    <source>
        <dbReference type="ARBA" id="ARBA00012053"/>
    </source>
</evidence>
<keyword evidence="5" id="KW-0350">Heme biosynthesis</keyword>
<comment type="subunit">
    <text evidence="13">Homooctamer.</text>
</comment>
<evidence type="ECO:0000256" key="9">
    <source>
        <dbReference type="PIRSR" id="PIRSR001415-1"/>
    </source>
</evidence>
<comment type="catalytic activity">
    <reaction evidence="8 13">
        <text>2 5-aminolevulinate = porphobilinogen + 2 H2O + H(+)</text>
        <dbReference type="Rhea" id="RHEA:24064"/>
        <dbReference type="ChEBI" id="CHEBI:15377"/>
        <dbReference type="ChEBI" id="CHEBI:15378"/>
        <dbReference type="ChEBI" id="CHEBI:58126"/>
        <dbReference type="ChEBI" id="CHEBI:356416"/>
        <dbReference type="EC" id="4.2.1.24"/>
    </reaction>
</comment>
<proteinExistence type="inferred from homology"/>
<evidence type="ECO:0000313" key="16">
    <source>
        <dbReference type="Proteomes" id="UP000176992"/>
    </source>
</evidence>
<feature type="binding site" evidence="11">
    <location>
        <position position="122"/>
    </location>
    <ligand>
        <name>Zn(2+)</name>
        <dbReference type="ChEBI" id="CHEBI:29105"/>
        <note>catalytic</note>
    </ligand>
</feature>
<keyword evidence="6 13" id="KW-0456">Lyase</keyword>
<dbReference type="InterPro" id="IPR030656">
    <property type="entry name" value="ALAD_AS"/>
</dbReference>
<dbReference type="EC" id="4.2.1.24" evidence="3 13"/>
<dbReference type="UniPathway" id="UPA00251">
    <property type="reaction ID" value="UER00318"/>
</dbReference>
<evidence type="ECO:0000256" key="4">
    <source>
        <dbReference type="ARBA" id="ARBA00020771"/>
    </source>
</evidence>
<feature type="binding site" evidence="10">
    <location>
        <position position="313"/>
    </location>
    <ligand>
        <name>5-aminolevulinate</name>
        <dbReference type="ChEBI" id="CHEBI:356416"/>
        <label>2</label>
    </ligand>
</feature>
<evidence type="ECO:0000256" key="7">
    <source>
        <dbReference type="ARBA" id="ARBA00023244"/>
    </source>
</evidence>
<name>A0A1F5YB59_9BACT</name>
<evidence type="ECO:0000256" key="11">
    <source>
        <dbReference type="PIRSR" id="PIRSR001415-3"/>
    </source>
</evidence>
<dbReference type="EMBL" id="MFIV01000242">
    <property type="protein sequence ID" value="OGF97071.1"/>
    <property type="molecule type" value="Genomic_DNA"/>
</dbReference>
<evidence type="ECO:0000256" key="2">
    <source>
        <dbReference type="ARBA" id="ARBA00008055"/>
    </source>
</evidence>
<feature type="binding site" evidence="10">
    <location>
        <position position="274"/>
    </location>
    <ligand>
        <name>5-aminolevulinate</name>
        <dbReference type="ChEBI" id="CHEBI:356416"/>
        <label>2</label>
    </ligand>
</feature>
<dbReference type="InterPro" id="IPR013785">
    <property type="entry name" value="Aldolase_TIM"/>
</dbReference>
<keyword evidence="11" id="KW-0862">Zinc</keyword>
<feature type="binding site" evidence="12">
    <location>
        <position position="233"/>
    </location>
    <ligand>
        <name>Mg(2+)</name>
        <dbReference type="ChEBI" id="CHEBI:18420"/>
    </ligand>
</feature>
<dbReference type="Proteomes" id="UP000176992">
    <property type="component" value="Unassembled WGS sequence"/>
</dbReference>
<dbReference type="PANTHER" id="PTHR11458">
    <property type="entry name" value="DELTA-AMINOLEVULINIC ACID DEHYDRATASE"/>
    <property type="match status" value="1"/>
</dbReference>
<keyword evidence="12" id="KW-0460">Magnesium</keyword>
<evidence type="ECO:0000313" key="15">
    <source>
        <dbReference type="EMBL" id="OGF97071.1"/>
    </source>
</evidence>
<comment type="pathway">
    <text evidence="1">Porphyrin-containing compound metabolism; protoporphyrin-IX biosynthesis; coproporphyrinogen-III from 5-aminolevulinate: step 1/4.</text>
</comment>
<gene>
    <name evidence="15" type="ORF">A2Z86_10595</name>
</gene>
<dbReference type="SMART" id="SM01004">
    <property type="entry name" value="ALAD"/>
    <property type="match status" value="1"/>
</dbReference>
<dbReference type="GO" id="GO:0006782">
    <property type="term" value="P:protoporphyrinogen IX biosynthetic process"/>
    <property type="evidence" value="ECO:0007669"/>
    <property type="project" value="UniProtKB-UniPathway"/>
</dbReference>
<organism evidence="15 16">
    <name type="scientific">Candidatus Glassbacteria bacterium GWA2_58_10</name>
    <dbReference type="NCBI Taxonomy" id="1817865"/>
    <lineage>
        <taxon>Bacteria</taxon>
        <taxon>Candidatus Glassiibacteriota</taxon>
    </lineage>
</organism>
<feature type="active site" description="Schiff-base intermediate with substrate" evidence="9">
    <location>
        <position position="248"/>
    </location>
</feature>
<dbReference type="Pfam" id="PF00490">
    <property type="entry name" value="ALAD"/>
    <property type="match status" value="1"/>
</dbReference>
<keyword evidence="11" id="KW-0479">Metal-binding</keyword>
<dbReference type="GO" id="GO:0005829">
    <property type="term" value="C:cytosol"/>
    <property type="evidence" value="ECO:0007669"/>
    <property type="project" value="TreeGrafter"/>
</dbReference>
<dbReference type="CDD" id="cd00384">
    <property type="entry name" value="ALAD_PBGS"/>
    <property type="match status" value="1"/>
</dbReference>
<reference evidence="15 16" key="1">
    <citation type="journal article" date="2016" name="Nat. Commun.">
        <title>Thousands of microbial genomes shed light on interconnected biogeochemical processes in an aquifer system.</title>
        <authorList>
            <person name="Anantharaman K."/>
            <person name="Brown C.T."/>
            <person name="Hug L.A."/>
            <person name="Sharon I."/>
            <person name="Castelle C.J."/>
            <person name="Probst A.J."/>
            <person name="Thomas B.C."/>
            <person name="Singh A."/>
            <person name="Wilkins M.J."/>
            <person name="Karaoz U."/>
            <person name="Brodie E.L."/>
            <person name="Williams K.H."/>
            <person name="Hubbard S.S."/>
            <person name="Banfield J.F."/>
        </authorList>
    </citation>
    <scope>NUCLEOTIDE SEQUENCE [LARGE SCALE GENOMIC DNA]</scope>
</reference>
<evidence type="ECO:0000256" key="8">
    <source>
        <dbReference type="ARBA" id="ARBA00047651"/>
    </source>
</evidence>